<dbReference type="SUPFAM" id="SSF53328">
    <property type="entry name" value="Formyltransferase"/>
    <property type="match status" value="1"/>
</dbReference>
<evidence type="ECO:0000256" key="4">
    <source>
        <dbReference type="HAMAP-Rule" id="MF_01930"/>
    </source>
</evidence>
<dbReference type="EMBL" id="FNNQ01000010">
    <property type="protein sequence ID" value="SDX09367.1"/>
    <property type="molecule type" value="Genomic_DNA"/>
</dbReference>
<dbReference type="AlphaFoldDB" id="A0A1H2YWF4"/>
<proteinExistence type="inferred from homology"/>
<evidence type="ECO:0000256" key="1">
    <source>
        <dbReference type="ARBA" id="ARBA00005054"/>
    </source>
</evidence>
<feature type="binding site" evidence="4">
    <location>
        <position position="63"/>
    </location>
    <ligand>
        <name>(6R)-10-formyltetrahydrofolate</name>
        <dbReference type="ChEBI" id="CHEBI:195366"/>
    </ligand>
</feature>
<dbReference type="InterPro" id="IPR004607">
    <property type="entry name" value="GART"/>
</dbReference>
<sequence>MSIAIFASGSGSNFEVLADQSRRQWPKEVSLLICDRPGAGVLERAERLGIPTVTLVPKNYENKAKYEEAILSTLQEYGIEWILLAGYMRLIGPTLLQAYPWRILNIHPSLLPAFQGKDAIQKALEYGVRWTGVTVHWIDEGVDTGPIVDQKPVLVEPDDTLETLTKKVQFVEHNLYPNTVYKLLTGRIPDHPSVSRSSG</sequence>
<dbReference type="InterPro" id="IPR002376">
    <property type="entry name" value="Formyl_transf_N"/>
</dbReference>
<dbReference type="EC" id="2.1.2.2" evidence="4"/>
<dbReference type="GO" id="GO:0004644">
    <property type="term" value="F:phosphoribosylglycinamide formyltransferase activity"/>
    <property type="evidence" value="ECO:0007669"/>
    <property type="project" value="UniProtKB-UniRule"/>
</dbReference>
<comment type="catalytic activity">
    <reaction evidence="4">
        <text>N(1)-(5-phospho-beta-D-ribosyl)glycinamide + (6R)-10-formyltetrahydrofolate = N(2)-formyl-N(1)-(5-phospho-beta-D-ribosyl)glycinamide + (6S)-5,6,7,8-tetrahydrofolate + H(+)</text>
        <dbReference type="Rhea" id="RHEA:15053"/>
        <dbReference type="ChEBI" id="CHEBI:15378"/>
        <dbReference type="ChEBI" id="CHEBI:57453"/>
        <dbReference type="ChEBI" id="CHEBI:143788"/>
        <dbReference type="ChEBI" id="CHEBI:147286"/>
        <dbReference type="ChEBI" id="CHEBI:195366"/>
        <dbReference type="EC" id="2.1.2.2"/>
    </reaction>
</comment>
<dbReference type="PANTHER" id="PTHR43369">
    <property type="entry name" value="PHOSPHORIBOSYLGLYCINAMIDE FORMYLTRANSFERASE"/>
    <property type="match status" value="1"/>
</dbReference>
<dbReference type="NCBIfam" id="TIGR00639">
    <property type="entry name" value="PurN"/>
    <property type="match status" value="1"/>
</dbReference>
<dbReference type="HAMAP" id="MF_01930">
    <property type="entry name" value="PurN"/>
    <property type="match status" value="1"/>
</dbReference>
<evidence type="ECO:0000256" key="2">
    <source>
        <dbReference type="ARBA" id="ARBA00022679"/>
    </source>
</evidence>
<dbReference type="InterPro" id="IPR036477">
    <property type="entry name" value="Formyl_transf_N_sf"/>
</dbReference>
<dbReference type="STRING" id="1048340.SAMN05444487_11029"/>
<evidence type="ECO:0000313" key="6">
    <source>
        <dbReference type="EMBL" id="SDX09367.1"/>
    </source>
</evidence>
<feature type="binding site" evidence="4">
    <location>
        <position position="105"/>
    </location>
    <ligand>
        <name>(6R)-10-formyltetrahydrofolate</name>
        <dbReference type="ChEBI" id="CHEBI:195366"/>
    </ligand>
</feature>
<dbReference type="CDD" id="cd08645">
    <property type="entry name" value="FMT_core_GART"/>
    <property type="match status" value="1"/>
</dbReference>
<comment type="pathway">
    <text evidence="1 4">Purine metabolism; IMP biosynthesis via de novo pathway; N(2)-formyl-N(1)-(5-phospho-D-ribosyl)glycinamide from N(1)-(5-phospho-D-ribosyl)glycinamide (10-formyl THF route): step 1/1.</text>
</comment>
<dbReference type="Gene3D" id="3.40.50.170">
    <property type="entry name" value="Formyl transferase, N-terminal domain"/>
    <property type="match status" value="1"/>
</dbReference>
<organism evidence="6 7">
    <name type="scientific">Marininema mesophilum</name>
    <dbReference type="NCBI Taxonomy" id="1048340"/>
    <lineage>
        <taxon>Bacteria</taxon>
        <taxon>Bacillati</taxon>
        <taxon>Bacillota</taxon>
        <taxon>Bacilli</taxon>
        <taxon>Bacillales</taxon>
        <taxon>Thermoactinomycetaceae</taxon>
        <taxon>Marininema</taxon>
    </lineage>
</organism>
<keyword evidence="7" id="KW-1185">Reference proteome</keyword>
<feature type="binding site" evidence="4">
    <location>
        <begin position="11"/>
        <end position="13"/>
    </location>
    <ligand>
        <name>N(1)-(5-phospho-beta-D-ribosyl)glycinamide</name>
        <dbReference type="ChEBI" id="CHEBI:143788"/>
    </ligand>
</feature>
<reference evidence="6 7" key="1">
    <citation type="submission" date="2016-10" db="EMBL/GenBank/DDBJ databases">
        <authorList>
            <person name="de Groot N.N."/>
        </authorList>
    </citation>
    <scope>NUCLEOTIDE SEQUENCE [LARGE SCALE GENOMIC DNA]</scope>
    <source>
        <strain evidence="6 7">DSM 45610</strain>
    </source>
</reference>
<feature type="site" description="Raises pKa of active site His" evidence="4">
    <location>
        <position position="143"/>
    </location>
</feature>
<comment type="function">
    <text evidence="4">Catalyzes the transfer of a formyl group from 10-formyltetrahydrofolate to 5-phospho-ribosyl-glycinamide (GAR), producing 5-phospho-ribosyl-N-formylglycinamide (FGAR) and tetrahydrofolate.</text>
</comment>
<evidence type="ECO:0000313" key="7">
    <source>
        <dbReference type="Proteomes" id="UP000198534"/>
    </source>
</evidence>
<name>A0A1H2YWF4_9BACL</name>
<feature type="active site" description="Proton donor" evidence="4">
    <location>
        <position position="107"/>
    </location>
</feature>
<feature type="binding site" evidence="4">
    <location>
        <begin position="88"/>
        <end position="91"/>
    </location>
    <ligand>
        <name>(6R)-10-formyltetrahydrofolate</name>
        <dbReference type="ChEBI" id="CHEBI:195366"/>
    </ligand>
</feature>
<dbReference type="GO" id="GO:0006189">
    <property type="term" value="P:'de novo' IMP biosynthetic process"/>
    <property type="evidence" value="ECO:0007669"/>
    <property type="project" value="UniProtKB-UniRule"/>
</dbReference>
<keyword evidence="3 4" id="KW-0658">Purine biosynthesis</keyword>
<evidence type="ECO:0000259" key="5">
    <source>
        <dbReference type="Pfam" id="PF00551"/>
    </source>
</evidence>
<protein>
    <recommendedName>
        <fullName evidence="4">Phosphoribosylglycinamide formyltransferase</fullName>
        <ecNumber evidence="4">2.1.2.2</ecNumber>
    </recommendedName>
    <alternativeName>
        <fullName evidence="4">5'-phosphoribosylglycinamide transformylase</fullName>
    </alternativeName>
    <alternativeName>
        <fullName evidence="4">GAR transformylase</fullName>
        <shortName evidence="4">GART</shortName>
    </alternativeName>
</protein>
<gene>
    <name evidence="4" type="primary">purN</name>
    <name evidence="6" type="ORF">SAMN05444487_11029</name>
</gene>
<evidence type="ECO:0000256" key="3">
    <source>
        <dbReference type="ARBA" id="ARBA00022755"/>
    </source>
</evidence>
<comment type="similarity">
    <text evidence="4">Belongs to the GART family.</text>
</comment>
<keyword evidence="2 4" id="KW-0808">Transferase</keyword>
<dbReference type="Proteomes" id="UP000198534">
    <property type="component" value="Unassembled WGS sequence"/>
</dbReference>
<dbReference type="RefSeq" id="WP_342707319.1">
    <property type="nucleotide sequence ID" value="NZ_FNNQ01000010.1"/>
</dbReference>
<dbReference type="UniPathway" id="UPA00074">
    <property type="reaction ID" value="UER00126"/>
</dbReference>
<accession>A0A1H2YWF4</accession>
<dbReference type="Pfam" id="PF00551">
    <property type="entry name" value="Formyl_trans_N"/>
    <property type="match status" value="1"/>
</dbReference>
<dbReference type="FunFam" id="3.40.50.170:FF:000007">
    <property type="entry name" value="Phosphoribosylglycinamide formyltransferase"/>
    <property type="match status" value="1"/>
</dbReference>
<feature type="domain" description="Formyl transferase N-terminal" evidence="5">
    <location>
        <begin position="1"/>
        <end position="180"/>
    </location>
</feature>
<dbReference type="PANTHER" id="PTHR43369:SF2">
    <property type="entry name" value="PHOSPHORIBOSYLGLYCINAMIDE FORMYLTRANSFERASE"/>
    <property type="match status" value="1"/>
</dbReference>
<dbReference type="GO" id="GO:0005829">
    <property type="term" value="C:cytosol"/>
    <property type="evidence" value="ECO:0007669"/>
    <property type="project" value="TreeGrafter"/>
</dbReference>